<name>A0A953NAI1_9BURK</name>
<dbReference type="Proteomes" id="UP000739565">
    <property type="component" value="Unassembled WGS sequence"/>
</dbReference>
<reference evidence="3" key="1">
    <citation type="submission" date="2021-07" db="EMBL/GenBank/DDBJ databases">
        <title>New genus and species of the family Alcaligenaceae.</title>
        <authorList>
            <person name="Hahn M.W."/>
        </authorList>
    </citation>
    <scope>NUCLEOTIDE SEQUENCE</scope>
    <source>
        <strain evidence="3">LF4-65</strain>
    </source>
</reference>
<evidence type="ECO:0000313" key="4">
    <source>
        <dbReference type="Proteomes" id="UP000739565"/>
    </source>
</evidence>
<dbReference type="Gene3D" id="2.130.10.30">
    <property type="entry name" value="Regulator of chromosome condensation 1/beta-lactamase-inhibitor protein II"/>
    <property type="match status" value="2"/>
</dbReference>
<keyword evidence="1" id="KW-0677">Repeat</keyword>
<dbReference type="PROSITE" id="PS50012">
    <property type="entry name" value="RCC1_3"/>
    <property type="match status" value="4"/>
</dbReference>
<dbReference type="InterPro" id="IPR051625">
    <property type="entry name" value="Signaling_Regulatory_Domain"/>
</dbReference>
<evidence type="ECO:0000313" key="3">
    <source>
        <dbReference type="EMBL" id="MBZ1351836.1"/>
    </source>
</evidence>
<dbReference type="InterPro" id="IPR058923">
    <property type="entry name" value="RCC1-like_dom"/>
</dbReference>
<dbReference type="RefSeq" id="WP_259662250.1">
    <property type="nucleotide sequence ID" value="NZ_JAHXRI010000025.1"/>
</dbReference>
<dbReference type="EMBL" id="JAHXRI010000025">
    <property type="protein sequence ID" value="MBZ1351836.1"/>
    <property type="molecule type" value="Genomic_DNA"/>
</dbReference>
<dbReference type="InterPro" id="IPR009091">
    <property type="entry name" value="RCC1/BLIP-II"/>
</dbReference>
<sequence length="355" mass="37415">MTLNVRAVSAGKSQTLARLQTGEILGWGGAGSGRYSPGNIDICSPRRSNRDPVYVGQSERFSSASAGYGVSLGVTMQNEVLVWGWNPIGIGGIDASSEIPSLIESIARPVSVAAGQSIFAALDEAGRLYTWGLNVDHALGRTTEHMNTLPGIVYGLPALQAVALGDNFMIALSRAGEVFSFGSNSVGQLGLGHLRNAATPMPVRIAASIKSIAVGATHVLALCRDGNVYAWGSNQYGQLGHRRQRYDSQATLLEMPEKISVLAAGMHFSLGLTEAGHVYAWGWNGFGQLGTNDTQPRSTPTKVQGLAQVQAIAAGEMHALAVSKQALFGWGNNEVGQIGGAAQQQLIPFPFWENG</sequence>
<accession>A0A953NAI1</accession>
<protein>
    <recommendedName>
        <fullName evidence="2">RCC1-like domain-containing protein</fullName>
    </recommendedName>
</protein>
<keyword evidence="4" id="KW-1185">Reference proteome</keyword>
<comment type="caution">
    <text evidence="3">The sequence shown here is derived from an EMBL/GenBank/DDBJ whole genome shotgun (WGS) entry which is preliminary data.</text>
</comment>
<organism evidence="3 4">
    <name type="scientific">Zwartia hollandica</name>
    <dbReference type="NCBI Taxonomy" id="324606"/>
    <lineage>
        <taxon>Bacteria</taxon>
        <taxon>Pseudomonadati</taxon>
        <taxon>Pseudomonadota</taxon>
        <taxon>Betaproteobacteria</taxon>
        <taxon>Burkholderiales</taxon>
        <taxon>Alcaligenaceae</taxon>
        <taxon>Zwartia</taxon>
    </lineage>
</organism>
<dbReference type="PANTHER" id="PTHR22872">
    <property type="entry name" value="BTK-BINDING PROTEIN-RELATED"/>
    <property type="match status" value="1"/>
</dbReference>
<dbReference type="Pfam" id="PF25390">
    <property type="entry name" value="WD40_RLD"/>
    <property type="match status" value="1"/>
</dbReference>
<dbReference type="AlphaFoldDB" id="A0A953NAI1"/>
<evidence type="ECO:0000259" key="2">
    <source>
        <dbReference type="Pfam" id="PF25390"/>
    </source>
</evidence>
<proteinExistence type="predicted"/>
<dbReference type="InterPro" id="IPR000408">
    <property type="entry name" value="Reg_chr_condens"/>
</dbReference>
<dbReference type="SUPFAM" id="SSF50985">
    <property type="entry name" value="RCC1/BLIP-II"/>
    <property type="match status" value="2"/>
</dbReference>
<dbReference type="PRINTS" id="PR00633">
    <property type="entry name" value="RCCNDNSATION"/>
</dbReference>
<feature type="domain" description="RCC1-like" evidence="2">
    <location>
        <begin position="96"/>
        <end position="341"/>
    </location>
</feature>
<gene>
    <name evidence="3" type="ORF">KZZ10_14425</name>
</gene>
<evidence type="ECO:0000256" key="1">
    <source>
        <dbReference type="ARBA" id="ARBA00022737"/>
    </source>
</evidence>